<dbReference type="AlphaFoldDB" id="A0A517NZD2"/>
<keyword evidence="1" id="KW-0812">Transmembrane</keyword>
<dbReference type="EMBL" id="CP036526">
    <property type="protein sequence ID" value="QDT12453.1"/>
    <property type="molecule type" value="Genomic_DNA"/>
</dbReference>
<keyword evidence="1" id="KW-1133">Transmembrane helix</keyword>
<gene>
    <name evidence="2" type="ORF">K239x_44630</name>
</gene>
<organism evidence="2 3">
    <name type="scientific">Stieleria marina</name>
    <dbReference type="NCBI Taxonomy" id="1930275"/>
    <lineage>
        <taxon>Bacteria</taxon>
        <taxon>Pseudomonadati</taxon>
        <taxon>Planctomycetota</taxon>
        <taxon>Planctomycetia</taxon>
        <taxon>Pirellulales</taxon>
        <taxon>Pirellulaceae</taxon>
        <taxon>Stieleria</taxon>
    </lineage>
</organism>
<keyword evidence="1" id="KW-0472">Membrane</keyword>
<protein>
    <submittedName>
        <fullName evidence="2">Uncharacterized protein</fullName>
    </submittedName>
</protein>
<proteinExistence type="predicted"/>
<accession>A0A517NZD2</accession>
<dbReference type="Proteomes" id="UP000319817">
    <property type="component" value="Chromosome"/>
</dbReference>
<keyword evidence="3" id="KW-1185">Reference proteome</keyword>
<feature type="transmembrane region" description="Helical" evidence="1">
    <location>
        <begin position="76"/>
        <end position="98"/>
    </location>
</feature>
<sequence>MMIWIDRILLLAIVVIVAVLTATALPVLAGHHLGGTMLLLHMMASGALVFALPAAAIVWLSRNINSATSDFIQRCGFWALIVTGFATIATVFFCMLPYPSTQTMHQLINWHGWSGFAMVPATVLLAIGSLRWRRIQATRSATPG</sequence>
<feature type="transmembrane region" description="Helical" evidence="1">
    <location>
        <begin position="110"/>
        <end position="130"/>
    </location>
</feature>
<evidence type="ECO:0000313" key="2">
    <source>
        <dbReference type="EMBL" id="QDT12453.1"/>
    </source>
</evidence>
<feature type="transmembrane region" description="Helical" evidence="1">
    <location>
        <begin position="40"/>
        <end position="60"/>
    </location>
</feature>
<evidence type="ECO:0000313" key="3">
    <source>
        <dbReference type="Proteomes" id="UP000319817"/>
    </source>
</evidence>
<name>A0A517NZD2_9BACT</name>
<reference evidence="2 3" key="1">
    <citation type="submission" date="2019-02" db="EMBL/GenBank/DDBJ databases">
        <title>Deep-cultivation of Planctomycetes and their phenomic and genomic characterization uncovers novel biology.</title>
        <authorList>
            <person name="Wiegand S."/>
            <person name="Jogler M."/>
            <person name="Boedeker C."/>
            <person name="Pinto D."/>
            <person name="Vollmers J."/>
            <person name="Rivas-Marin E."/>
            <person name="Kohn T."/>
            <person name="Peeters S.H."/>
            <person name="Heuer A."/>
            <person name="Rast P."/>
            <person name="Oberbeckmann S."/>
            <person name="Bunk B."/>
            <person name="Jeske O."/>
            <person name="Meyerdierks A."/>
            <person name="Storesund J.E."/>
            <person name="Kallscheuer N."/>
            <person name="Luecker S."/>
            <person name="Lage O.M."/>
            <person name="Pohl T."/>
            <person name="Merkel B.J."/>
            <person name="Hornburger P."/>
            <person name="Mueller R.-W."/>
            <person name="Bruemmer F."/>
            <person name="Labrenz M."/>
            <person name="Spormann A.M."/>
            <person name="Op den Camp H."/>
            <person name="Overmann J."/>
            <person name="Amann R."/>
            <person name="Jetten M.S.M."/>
            <person name="Mascher T."/>
            <person name="Medema M.H."/>
            <person name="Devos D.P."/>
            <person name="Kaster A.-K."/>
            <person name="Ovreas L."/>
            <person name="Rohde M."/>
            <person name="Galperin M.Y."/>
            <person name="Jogler C."/>
        </authorList>
    </citation>
    <scope>NUCLEOTIDE SEQUENCE [LARGE SCALE GENOMIC DNA]</scope>
    <source>
        <strain evidence="2 3">K23_9</strain>
    </source>
</reference>
<evidence type="ECO:0000256" key="1">
    <source>
        <dbReference type="SAM" id="Phobius"/>
    </source>
</evidence>